<gene>
    <name evidence="1" type="ORF">ICESupCHN110003_075</name>
</gene>
<sequence>MVGWLFFWLFGIPWIKAIKKRMELIPIPFFFNAQSSTRIFNLATQESNSSTNSYEKESQTNNCPTRLPICDC</sequence>
<evidence type="ECO:0000313" key="1">
    <source>
        <dbReference type="EMBL" id="AVR65441.1"/>
    </source>
</evidence>
<dbReference type="AlphaFoldDB" id="A0A2R4AL47"/>
<dbReference type="EMBL" id="MG014393">
    <property type="protein sequence ID" value="AVR65441.1"/>
    <property type="molecule type" value="Genomic_DNA"/>
</dbReference>
<organism evidence="1">
    <name type="scientific">Shewanella algae</name>
    <dbReference type="NCBI Taxonomy" id="38313"/>
    <lineage>
        <taxon>Bacteria</taxon>
        <taxon>Pseudomonadati</taxon>
        <taxon>Pseudomonadota</taxon>
        <taxon>Gammaproteobacteria</taxon>
        <taxon>Alteromonadales</taxon>
        <taxon>Shewanellaceae</taxon>
        <taxon>Shewanella</taxon>
    </lineage>
</organism>
<name>A0A2R4AL47_9GAMM</name>
<proteinExistence type="predicted"/>
<protein>
    <submittedName>
        <fullName evidence="1">Uncharacterized protein</fullName>
    </submittedName>
</protein>
<reference evidence="1" key="1">
    <citation type="submission" date="2017-09" db="EMBL/GenBank/DDBJ databases">
        <title>Distribution and Genetic Characteristics of SXT/R391 Integrative and Conjugative Elements in Shewanella spp., China.</title>
        <authorList>
            <person name="Fang Y."/>
            <person name="Wang D."/>
        </authorList>
    </citation>
    <scope>NUCLEOTIDE SEQUENCE</scope>
    <source>
        <strain evidence="1">110003</strain>
    </source>
</reference>
<accession>A0A2R4AL47</accession>